<name>A0ACB8TIF3_9AGAM</name>
<dbReference type="Proteomes" id="UP000814140">
    <property type="component" value="Unassembled WGS sequence"/>
</dbReference>
<dbReference type="EMBL" id="MU277188">
    <property type="protein sequence ID" value="KAI0068236.1"/>
    <property type="molecule type" value="Genomic_DNA"/>
</dbReference>
<reference evidence="1" key="1">
    <citation type="submission" date="2021-03" db="EMBL/GenBank/DDBJ databases">
        <authorList>
            <consortium name="DOE Joint Genome Institute"/>
            <person name="Ahrendt S."/>
            <person name="Looney B.P."/>
            <person name="Miyauchi S."/>
            <person name="Morin E."/>
            <person name="Drula E."/>
            <person name="Courty P.E."/>
            <person name="Chicoki N."/>
            <person name="Fauchery L."/>
            <person name="Kohler A."/>
            <person name="Kuo A."/>
            <person name="Labutti K."/>
            <person name="Pangilinan J."/>
            <person name="Lipzen A."/>
            <person name="Riley R."/>
            <person name="Andreopoulos W."/>
            <person name="He G."/>
            <person name="Johnson J."/>
            <person name="Barry K.W."/>
            <person name="Grigoriev I.V."/>
            <person name="Nagy L."/>
            <person name="Hibbett D."/>
            <person name="Henrissat B."/>
            <person name="Matheny P.B."/>
            <person name="Labbe J."/>
            <person name="Martin F."/>
        </authorList>
    </citation>
    <scope>NUCLEOTIDE SEQUENCE</scope>
    <source>
        <strain evidence="1">HHB10654</strain>
    </source>
</reference>
<protein>
    <submittedName>
        <fullName evidence="1">Uncharacterized protein</fullName>
    </submittedName>
</protein>
<reference evidence="1" key="2">
    <citation type="journal article" date="2022" name="New Phytol.">
        <title>Evolutionary transition to the ectomycorrhizal habit in the genomes of a hyperdiverse lineage of mushroom-forming fungi.</title>
        <authorList>
            <person name="Looney B."/>
            <person name="Miyauchi S."/>
            <person name="Morin E."/>
            <person name="Drula E."/>
            <person name="Courty P.E."/>
            <person name="Kohler A."/>
            <person name="Kuo A."/>
            <person name="LaButti K."/>
            <person name="Pangilinan J."/>
            <person name="Lipzen A."/>
            <person name="Riley R."/>
            <person name="Andreopoulos W."/>
            <person name="He G."/>
            <person name="Johnson J."/>
            <person name="Nolan M."/>
            <person name="Tritt A."/>
            <person name="Barry K.W."/>
            <person name="Grigoriev I.V."/>
            <person name="Nagy L.G."/>
            <person name="Hibbett D."/>
            <person name="Henrissat B."/>
            <person name="Matheny P.B."/>
            <person name="Labbe J."/>
            <person name="Martin F.M."/>
        </authorList>
    </citation>
    <scope>NUCLEOTIDE SEQUENCE</scope>
    <source>
        <strain evidence="1">HHB10654</strain>
    </source>
</reference>
<accession>A0ACB8TIF3</accession>
<gene>
    <name evidence="1" type="ORF">BV25DRAFT_1941669</name>
</gene>
<proteinExistence type="predicted"/>
<evidence type="ECO:0000313" key="1">
    <source>
        <dbReference type="EMBL" id="KAI0068236.1"/>
    </source>
</evidence>
<evidence type="ECO:0000313" key="2">
    <source>
        <dbReference type="Proteomes" id="UP000814140"/>
    </source>
</evidence>
<sequence>MPPIQEQQHHLAYFQSSPVRGQLEPYDSDTRTGWRYLQCTDTPNELKVLLPPRTAGLYGQLLYLENAELARGRDASWDRILEIRHLKDRMIRKCQRISRFAAPQGGATAAFRIVHAPPDFRLKEMEKWLRAQESGRSTREVPRKESVESVRTGTHSGYSQPPSIRSGQSPRSSRHSQASTTSRTPTAARATTRTQGSSKRRTSVSPRGSTVYTESLSSSGSIRQGRPSTTTAPPRNPYLSPVVEESPIVEEPPVRTATPPPLPNPYGETPSAERHIEDPALRPSAISPEPLPYPYRPPSVHMPASMMQAMGIPPPPEVSQPVMEMPYAETGMPQPTIPDIPQPPLTGDPQGFFGGSELSSAAPSPPSEDAGAGPSRPTLPRRRSSLKQASARAQKVVSWAMDRDWTDHMTKFDHIVYAAEIAGEELEQARKRVHDEISGVKDLRTNIAAALERLRIETERLQLEENVLRDQEHNMTASLERLKEKEYQHKHKVHAVLEETKRVVIAADHKREAELPS</sequence>
<keyword evidence="2" id="KW-1185">Reference proteome</keyword>
<comment type="caution">
    <text evidence="1">The sequence shown here is derived from an EMBL/GenBank/DDBJ whole genome shotgun (WGS) entry which is preliminary data.</text>
</comment>
<organism evidence="1 2">
    <name type="scientific">Artomyces pyxidatus</name>
    <dbReference type="NCBI Taxonomy" id="48021"/>
    <lineage>
        <taxon>Eukaryota</taxon>
        <taxon>Fungi</taxon>
        <taxon>Dikarya</taxon>
        <taxon>Basidiomycota</taxon>
        <taxon>Agaricomycotina</taxon>
        <taxon>Agaricomycetes</taxon>
        <taxon>Russulales</taxon>
        <taxon>Auriscalpiaceae</taxon>
        <taxon>Artomyces</taxon>
    </lineage>
</organism>